<evidence type="ECO:0000256" key="5">
    <source>
        <dbReference type="ARBA" id="ARBA00023033"/>
    </source>
</evidence>
<evidence type="ECO:0000256" key="3">
    <source>
        <dbReference type="ARBA" id="ARBA00022827"/>
    </source>
</evidence>
<sequence length="428" mass="47360">MTVHLCHSIPGYEDCGPGGLTLARLLQVNEIPCAVFELDRNRYNRSQGGSLDLHEGSAQIALREAGLFDQFMAVARPEGEVLKIYEPDGNLLLDESTGHGERRPDSFNGRPEVDRVQLRDMLIDSLSAGTIQWGRKLSAVKTTAEGLNPTYDLHFADGTTETEFSLVVGADGTWSKVRSLLSDTRPQFSGINGVDVKLSNIDSVDAKLSKRVGLGMCLTLGSNTTILSQRNGDGCVRSYGFMRLTEDWARTCGINWSRPAEAKQQFLDLYYKDFDQDSQDLILKADDDSVIPRPLYMLPIGHKWPHRAGLTLIGDAAHVMAPFAGVGVNVAMEDALQLARSLVACKDICSKTAVNTHERHLSNAVRDYEEAMFVRAEAYAKETWMYLNLFFHERGGHPMCEHFANAKKKQQQQAEAPEVPAKAVNVES</sequence>
<feature type="domain" description="FAD-binding" evidence="6">
    <location>
        <begin position="16"/>
        <end position="200"/>
    </location>
</feature>
<evidence type="ECO:0000256" key="4">
    <source>
        <dbReference type="ARBA" id="ARBA00023002"/>
    </source>
</evidence>
<evidence type="ECO:0000256" key="1">
    <source>
        <dbReference type="ARBA" id="ARBA00005179"/>
    </source>
</evidence>
<dbReference type="Gene3D" id="3.50.50.60">
    <property type="entry name" value="FAD/NAD(P)-binding domain"/>
    <property type="match status" value="1"/>
</dbReference>
<dbReference type="EMBL" id="RYZI01000334">
    <property type="protein sequence ID" value="RWA06479.1"/>
    <property type="molecule type" value="Genomic_DNA"/>
</dbReference>
<keyword evidence="3" id="KW-0274">FAD</keyword>
<accession>A0A439CW80</accession>
<proteinExistence type="predicted"/>
<evidence type="ECO:0000256" key="2">
    <source>
        <dbReference type="ARBA" id="ARBA00022630"/>
    </source>
</evidence>
<dbReference type="Pfam" id="PF01494">
    <property type="entry name" value="FAD_binding_3"/>
    <property type="match status" value="2"/>
</dbReference>
<dbReference type="PRINTS" id="PR00420">
    <property type="entry name" value="RNGMNOXGNASE"/>
</dbReference>
<evidence type="ECO:0000313" key="8">
    <source>
        <dbReference type="Proteomes" id="UP000286045"/>
    </source>
</evidence>
<reference evidence="7 8" key="1">
    <citation type="submission" date="2018-12" db="EMBL/GenBank/DDBJ databases">
        <title>Draft genome sequence of Xylaria grammica IHI A82.</title>
        <authorList>
            <person name="Buettner E."/>
            <person name="Kellner H."/>
        </authorList>
    </citation>
    <scope>NUCLEOTIDE SEQUENCE [LARGE SCALE GENOMIC DNA]</scope>
    <source>
        <strain evidence="7 8">IHI A82</strain>
    </source>
</reference>
<evidence type="ECO:0000313" key="7">
    <source>
        <dbReference type="EMBL" id="RWA06479.1"/>
    </source>
</evidence>
<keyword evidence="4" id="KW-0560">Oxidoreductase</keyword>
<keyword evidence="5" id="KW-0503">Monooxygenase</keyword>
<dbReference type="GO" id="GO:0071949">
    <property type="term" value="F:FAD binding"/>
    <property type="evidence" value="ECO:0007669"/>
    <property type="project" value="InterPro"/>
</dbReference>
<dbReference type="SUPFAM" id="SSF51905">
    <property type="entry name" value="FAD/NAD(P)-binding domain"/>
    <property type="match status" value="1"/>
</dbReference>
<protein>
    <recommendedName>
        <fullName evidence="6">FAD-binding domain-containing protein</fullName>
    </recommendedName>
</protein>
<dbReference type="PANTHER" id="PTHR46972">
    <property type="entry name" value="MONOOXYGENASE ASQM-RELATED"/>
    <property type="match status" value="1"/>
</dbReference>
<keyword evidence="8" id="KW-1185">Reference proteome</keyword>
<dbReference type="GO" id="GO:0004497">
    <property type="term" value="F:monooxygenase activity"/>
    <property type="evidence" value="ECO:0007669"/>
    <property type="project" value="UniProtKB-KW"/>
</dbReference>
<dbReference type="STRING" id="363999.A0A439CW80"/>
<dbReference type="Proteomes" id="UP000286045">
    <property type="component" value="Unassembled WGS sequence"/>
</dbReference>
<keyword evidence="2" id="KW-0285">Flavoprotein</keyword>
<comment type="caution">
    <text evidence="7">The sequence shown here is derived from an EMBL/GenBank/DDBJ whole genome shotgun (WGS) entry which is preliminary data.</text>
</comment>
<feature type="domain" description="FAD-binding" evidence="6">
    <location>
        <begin position="310"/>
        <end position="344"/>
    </location>
</feature>
<name>A0A439CW80_9PEZI</name>
<dbReference type="PANTHER" id="PTHR46972:SF1">
    <property type="entry name" value="FAD DEPENDENT OXIDOREDUCTASE DOMAIN-CONTAINING PROTEIN"/>
    <property type="match status" value="1"/>
</dbReference>
<organism evidence="7 8">
    <name type="scientific">Xylaria grammica</name>
    <dbReference type="NCBI Taxonomy" id="363999"/>
    <lineage>
        <taxon>Eukaryota</taxon>
        <taxon>Fungi</taxon>
        <taxon>Dikarya</taxon>
        <taxon>Ascomycota</taxon>
        <taxon>Pezizomycotina</taxon>
        <taxon>Sordariomycetes</taxon>
        <taxon>Xylariomycetidae</taxon>
        <taxon>Xylariales</taxon>
        <taxon>Xylariaceae</taxon>
        <taxon>Xylaria</taxon>
    </lineage>
</organism>
<gene>
    <name evidence="7" type="ORF">EKO27_g8629</name>
</gene>
<comment type="pathway">
    <text evidence="1">Secondary metabolite biosynthesis.</text>
</comment>
<dbReference type="AlphaFoldDB" id="A0A439CW80"/>
<dbReference type="InterPro" id="IPR002938">
    <property type="entry name" value="FAD-bd"/>
</dbReference>
<evidence type="ECO:0000259" key="6">
    <source>
        <dbReference type="Pfam" id="PF01494"/>
    </source>
</evidence>
<dbReference type="InterPro" id="IPR036188">
    <property type="entry name" value="FAD/NAD-bd_sf"/>
</dbReference>